<gene>
    <name evidence="1" type="ORF">METZ01_LOCUS202994</name>
</gene>
<protein>
    <recommendedName>
        <fullName evidence="2">Sulfotransferase domain-containing protein</fullName>
    </recommendedName>
</protein>
<organism evidence="1">
    <name type="scientific">marine metagenome</name>
    <dbReference type="NCBI Taxonomy" id="408172"/>
    <lineage>
        <taxon>unclassified sequences</taxon>
        <taxon>metagenomes</taxon>
        <taxon>ecological metagenomes</taxon>
    </lineage>
</organism>
<proteinExistence type="predicted"/>
<evidence type="ECO:0000313" key="1">
    <source>
        <dbReference type="EMBL" id="SVB50140.1"/>
    </source>
</evidence>
<dbReference type="InterPro" id="IPR027417">
    <property type="entry name" value="P-loop_NTPase"/>
</dbReference>
<sequence>MNKILVLWATPRSTSTAFEWMMRQRGDMECFHEPFGEAWYQGENPLWPRVQKNSLRIPGLSLEGVFTKLKKTVAQKSVFCKDFPHYISHLWTDEFLSHFNHSFLIRDPAKTISSIYKYFPDFVLKEIGFLEQRELFDMVWSNTGKTPVVIDSDDLLENPYGTVEAYCNAVGIPFIEEALSWEPGARDEVSWWDGGIFHDNLRNSDGLKPQKRNYVEVNDLPDRVKEIYDIVMPHYERLYAHRLIVSTI</sequence>
<evidence type="ECO:0008006" key="2">
    <source>
        <dbReference type="Google" id="ProtNLM"/>
    </source>
</evidence>
<dbReference type="EMBL" id="UINC01044544">
    <property type="protein sequence ID" value="SVB50140.1"/>
    <property type="molecule type" value="Genomic_DNA"/>
</dbReference>
<dbReference type="AlphaFoldDB" id="A0A382EHJ5"/>
<dbReference type="PANTHER" id="PTHR48312:SF1">
    <property type="entry name" value="SULFOTRANSFERASE"/>
    <property type="match status" value="1"/>
</dbReference>
<dbReference type="SUPFAM" id="SSF52540">
    <property type="entry name" value="P-loop containing nucleoside triphosphate hydrolases"/>
    <property type="match status" value="1"/>
</dbReference>
<reference evidence="1" key="1">
    <citation type="submission" date="2018-05" db="EMBL/GenBank/DDBJ databases">
        <authorList>
            <person name="Lanie J.A."/>
            <person name="Ng W.-L."/>
            <person name="Kazmierczak K.M."/>
            <person name="Andrzejewski T.M."/>
            <person name="Davidsen T.M."/>
            <person name="Wayne K.J."/>
            <person name="Tettelin H."/>
            <person name="Glass J.I."/>
            <person name="Rusch D."/>
            <person name="Podicherti R."/>
            <person name="Tsui H.-C.T."/>
            <person name="Winkler M.E."/>
        </authorList>
    </citation>
    <scope>NUCLEOTIDE SEQUENCE</scope>
</reference>
<dbReference type="PANTHER" id="PTHR48312">
    <property type="match status" value="1"/>
</dbReference>
<dbReference type="Pfam" id="PF19798">
    <property type="entry name" value="Sulfotransfer_5"/>
    <property type="match status" value="1"/>
</dbReference>
<accession>A0A382EHJ5</accession>
<name>A0A382EHJ5_9ZZZZ</name>
<dbReference type="Gene3D" id="3.40.50.300">
    <property type="entry name" value="P-loop containing nucleotide triphosphate hydrolases"/>
    <property type="match status" value="1"/>
</dbReference>